<keyword evidence="2" id="KW-1185">Reference proteome</keyword>
<name>V5Z768_9GAMM</name>
<reference evidence="1 2" key="1">
    <citation type="journal article" date="2013" name="Syst. Appl. Microbiol.">
        <title>Phylogenetic position and virulence apparatus of the pear flower necrosis pathogen Erwinia piriflorinigrans CFBP 5888T as assessed by comparative genomics.</title>
        <authorList>
            <person name="Smits T.H."/>
            <person name="Rezzonico F."/>
            <person name="Lopez M.M."/>
            <person name="Blom J."/>
            <person name="Goesmann A."/>
            <person name="Frey J.E."/>
            <person name="Duffy B."/>
        </authorList>
    </citation>
    <scope>NUCLEOTIDE SEQUENCE [LARGE SCALE GENOMIC DNA]</scope>
    <source>
        <strain evidence="2">CFBP5888</strain>
    </source>
</reference>
<proteinExistence type="predicted"/>
<protein>
    <submittedName>
        <fullName evidence="1">Uncharacterized protein</fullName>
    </submittedName>
</protein>
<dbReference type="STRING" id="1161919.EPIR_1807"/>
<comment type="caution">
    <text evidence="1">The sequence shown here is derived from an EMBL/GenBank/DDBJ whole genome shotgun (WGS) entry which is preliminary data.</text>
</comment>
<sequence>MKNGKFIVINYEIYVLKMSMPININWLHKEVSGDYAFLSRLF</sequence>
<accession>V5Z768</accession>
<evidence type="ECO:0000313" key="1">
    <source>
        <dbReference type="EMBL" id="CCG87172.1"/>
    </source>
</evidence>
<dbReference type="EMBL" id="CAHS01000015">
    <property type="protein sequence ID" value="CCG87172.1"/>
    <property type="molecule type" value="Genomic_DNA"/>
</dbReference>
<organism evidence="1 2">
    <name type="scientific">Erwinia piriflorinigrans CFBP 5888</name>
    <dbReference type="NCBI Taxonomy" id="1161919"/>
    <lineage>
        <taxon>Bacteria</taxon>
        <taxon>Pseudomonadati</taxon>
        <taxon>Pseudomonadota</taxon>
        <taxon>Gammaproteobacteria</taxon>
        <taxon>Enterobacterales</taxon>
        <taxon>Erwiniaceae</taxon>
        <taxon>Erwinia</taxon>
    </lineage>
</organism>
<dbReference type="AlphaFoldDB" id="V5Z768"/>
<dbReference type="Proteomes" id="UP000018217">
    <property type="component" value="Unassembled WGS sequence"/>
</dbReference>
<gene>
    <name evidence="1" type="ORF">EPIR_1807</name>
</gene>
<evidence type="ECO:0000313" key="2">
    <source>
        <dbReference type="Proteomes" id="UP000018217"/>
    </source>
</evidence>